<dbReference type="RefSeq" id="WP_202198397.1">
    <property type="nucleotide sequence ID" value="NZ_BAAATO010000031.1"/>
</dbReference>
<feature type="signal peptide" evidence="1">
    <location>
        <begin position="1"/>
        <end position="30"/>
    </location>
</feature>
<reference evidence="3" key="1">
    <citation type="submission" date="2023-07" db="EMBL/GenBank/DDBJ databases">
        <title>Whole genome shotgun sequence of Streptomyces spororaveus NBRC 15456.</title>
        <authorList>
            <person name="Komaki H."/>
            <person name="Tamura T."/>
        </authorList>
    </citation>
    <scope>NUCLEOTIDE SEQUENCE [LARGE SCALE GENOMIC DNA]</scope>
    <source>
        <strain evidence="3">NBRC 15456</strain>
    </source>
</reference>
<evidence type="ECO:0000313" key="2">
    <source>
        <dbReference type="EMBL" id="GHI76146.1"/>
    </source>
</evidence>
<evidence type="ECO:0000313" key="3">
    <source>
        <dbReference type="Proteomes" id="UP000608522"/>
    </source>
</evidence>
<protein>
    <submittedName>
        <fullName evidence="2">Uncharacterized protein</fullName>
    </submittedName>
</protein>
<feature type="chain" id="PRO_5045357236" evidence="1">
    <location>
        <begin position="31"/>
        <end position="161"/>
    </location>
</feature>
<sequence length="161" mass="16475">MQSARVLGRSFAVAAGAALMCGIMPGVSQASSALAANACGRAFDDYTGTFTGTALIGNGPSQITYTLTFPKRGVYAMQLEASGTSGTHEAMGSAKIQSTDSVGNLVLTVPVFRAMGPPEFMEVTTRDTQCESGLLGATPPTVTGLTFSTPGGPEIVMRRTA</sequence>
<comment type="caution">
    <text evidence="2">The sequence shown here is derived from an EMBL/GenBank/DDBJ whole genome shotgun (WGS) entry which is preliminary data.</text>
</comment>
<accession>A0ABQ3T6Y6</accession>
<keyword evidence="1" id="KW-0732">Signal</keyword>
<name>A0ABQ3T6Y6_9ACTN</name>
<dbReference type="EMBL" id="BNED01000005">
    <property type="protein sequence ID" value="GHI76146.1"/>
    <property type="molecule type" value="Genomic_DNA"/>
</dbReference>
<proteinExistence type="predicted"/>
<evidence type="ECO:0000256" key="1">
    <source>
        <dbReference type="SAM" id="SignalP"/>
    </source>
</evidence>
<keyword evidence="3" id="KW-1185">Reference proteome</keyword>
<organism evidence="2 3">
    <name type="scientific">Streptomyces spororaveus</name>
    <dbReference type="NCBI Taxonomy" id="284039"/>
    <lineage>
        <taxon>Bacteria</taxon>
        <taxon>Bacillati</taxon>
        <taxon>Actinomycetota</taxon>
        <taxon>Actinomycetes</taxon>
        <taxon>Kitasatosporales</taxon>
        <taxon>Streptomycetaceae</taxon>
        <taxon>Streptomyces</taxon>
    </lineage>
</organism>
<gene>
    <name evidence="2" type="ORF">Sspor_17070</name>
</gene>
<dbReference type="Proteomes" id="UP000608522">
    <property type="component" value="Unassembled WGS sequence"/>
</dbReference>